<reference evidence="1" key="1">
    <citation type="submission" date="2018-06" db="EMBL/GenBank/DDBJ databases">
        <title>Genetic diversity of the Aeromonas Hydrophila O antigens and development of a suspension array for serotype detection.</title>
        <authorList>
            <person name="Cao H."/>
            <person name="Liu B."/>
        </authorList>
    </citation>
    <scope>NUCLEOTIDE SEQUENCE</scope>
    <source>
        <strain evidence="1">G5372</strain>
    </source>
</reference>
<sequence length="405" mass="46938">MELRDIAFNNLEKYIDLGFRRAWIGVAPLIDAESMPLNIATNFRAHRKHHQYYDSVWIIENNIFEKYEKSWLLIIDEAIRLIKDEGTLIVRTVDCHAGTLFSLKSHLYRNNNLSVTLLEQIKTSESSISIFNIKRRNILSYSDECWSFGILSNGVKNGNVINLVTKINEKASEAGKIVEIIIAGPEIDSLVEINNLRYININNSDNLPRISEKKNAIVSEAKYANIAIFHDRYQIDDNFFIGFDYFGYDFDFLTVRQVYPSGKEFPSYLMFPVNEKRWQQPIRIDSYDQVYPSSFLNGGLIIIKKHNGKCINFNPLLLHNEAEDVEISMQMFSNGLVPRINAFSLAHTIGIDESYTATFIRTLPTDKGRCFKRILLKCWCVCPNKIKDIARHLKLYEKIKSYYNN</sequence>
<proteinExistence type="predicted"/>
<dbReference type="AlphaFoldDB" id="A0A346ACA3"/>
<accession>A0A346ACA3</accession>
<dbReference type="EMBL" id="MH449675">
    <property type="protein sequence ID" value="AXL04865.1"/>
    <property type="molecule type" value="Genomic_DNA"/>
</dbReference>
<name>A0A346ACA3_AERHY</name>
<gene>
    <name evidence="1" type="primary">orf4</name>
</gene>
<organism evidence="1">
    <name type="scientific">Aeromonas hydrophila</name>
    <dbReference type="NCBI Taxonomy" id="644"/>
    <lineage>
        <taxon>Bacteria</taxon>
        <taxon>Pseudomonadati</taxon>
        <taxon>Pseudomonadota</taxon>
        <taxon>Gammaproteobacteria</taxon>
        <taxon>Aeromonadales</taxon>
        <taxon>Aeromonadaceae</taxon>
        <taxon>Aeromonas</taxon>
    </lineage>
</organism>
<protein>
    <submittedName>
        <fullName evidence="1">Uncharacterized protein</fullName>
    </submittedName>
</protein>
<evidence type="ECO:0000313" key="1">
    <source>
        <dbReference type="EMBL" id="AXL04865.1"/>
    </source>
</evidence>